<accession>A0A2M8QD78</accession>
<sequence length="557" mass="61867">MPHASLVLRNARIYTQVRTDPWAEALAIVGDRIAWVGPDMGAADWVGPNTQVIDAGRRLVLPGLIDSHFHLLMGARALRDLQLDDARTVDEVQARLRAFADAHPEREWLTGRGWQHSLFARDGRPHRAVLDAVVADRPVCLVASDGHSAWVNTAALERAGILNGPAHQPSFGAVMMGEDGLATGELREAGMDFVRRLIPPLTRAEEDELLRRALRACAEYGITSVHNMDGDAQSLAIYRDFAARGELTLRIYVPLTIEPGTPEAAIESWVDETKDIHRAALDARAEPGEIPFIRTGCVKLFADGVIESKTAWMLEPYDDGSGERGRPNFDPDEFKRLITKADALKLQIFVHAIGDAAVRAALDAFELARKLNQPRDSRHRLEHIEVLDPVDLTRMKRKRVLASVQPLHAAFGSDPDNPWRRLVGPKRWAWGFPWRAILNAGVPMAFGSDWPVVTMNPFEGMRAALTRPKLDFSDARSHFPDHRLTLEELIAGYTFDGAFFEFQERDKGRIKPGMLADLVVLDTDLFNLPRADLEASIANTRSALTIVGGRIVHRALA</sequence>
<dbReference type="CDD" id="cd01300">
    <property type="entry name" value="YtcJ_like"/>
    <property type="match status" value="1"/>
</dbReference>
<organism evidence="2 3">
    <name type="scientific">Candidatus Thermofonsia Clade 3 bacterium</name>
    <dbReference type="NCBI Taxonomy" id="2364212"/>
    <lineage>
        <taxon>Bacteria</taxon>
        <taxon>Bacillati</taxon>
        <taxon>Chloroflexota</taxon>
        <taxon>Candidatus Thermofontia</taxon>
        <taxon>Candidatus Thermofonsia Clade 3</taxon>
    </lineage>
</organism>
<dbReference type="PANTHER" id="PTHR22642:SF2">
    <property type="entry name" value="PROTEIN LONG AFTER FAR-RED 3"/>
    <property type="match status" value="1"/>
</dbReference>
<dbReference type="PANTHER" id="PTHR22642">
    <property type="entry name" value="IMIDAZOLONEPROPIONASE"/>
    <property type="match status" value="1"/>
</dbReference>
<keyword evidence="2" id="KW-0378">Hydrolase</keyword>
<dbReference type="GO" id="GO:0016810">
    <property type="term" value="F:hydrolase activity, acting on carbon-nitrogen (but not peptide) bonds"/>
    <property type="evidence" value="ECO:0007669"/>
    <property type="project" value="InterPro"/>
</dbReference>
<dbReference type="InterPro" id="IPR033932">
    <property type="entry name" value="YtcJ-like"/>
</dbReference>
<evidence type="ECO:0000313" key="3">
    <source>
        <dbReference type="Proteomes" id="UP000230790"/>
    </source>
</evidence>
<feature type="domain" description="Amidohydrolase 3" evidence="1">
    <location>
        <begin position="51"/>
        <end position="553"/>
    </location>
</feature>
<protein>
    <submittedName>
        <fullName evidence="2">Amidohydrolase</fullName>
    </submittedName>
</protein>
<reference evidence="2 3" key="1">
    <citation type="submission" date="2017-11" db="EMBL/GenBank/DDBJ databases">
        <title>Evolution of Phototrophy in the Chloroflexi Phylum Driven by Horizontal Gene Transfer.</title>
        <authorList>
            <person name="Ward L.M."/>
            <person name="Hemp J."/>
            <person name="Shih P.M."/>
            <person name="Mcglynn S.E."/>
            <person name="Fischer W."/>
        </authorList>
    </citation>
    <scope>NUCLEOTIDE SEQUENCE [LARGE SCALE GENOMIC DNA]</scope>
    <source>
        <strain evidence="2">JP3_7</strain>
    </source>
</reference>
<dbReference type="InterPro" id="IPR011059">
    <property type="entry name" value="Metal-dep_hydrolase_composite"/>
</dbReference>
<dbReference type="AlphaFoldDB" id="A0A2M8QD78"/>
<dbReference type="EMBL" id="PGTN01000037">
    <property type="protein sequence ID" value="PJF47712.1"/>
    <property type="molecule type" value="Genomic_DNA"/>
</dbReference>
<evidence type="ECO:0000313" key="2">
    <source>
        <dbReference type="EMBL" id="PJF47712.1"/>
    </source>
</evidence>
<dbReference type="Gene3D" id="3.10.310.70">
    <property type="match status" value="1"/>
</dbReference>
<dbReference type="InterPro" id="IPR013108">
    <property type="entry name" value="Amidohydro_3"/>
</dbReference>
<comment type="caution">
    <text evidence="2">The sequence shown here is derived from an EMBL/GenBank/DDBJ whole genome shotgun (WGS) entry which is preliminary data.</text>
</comment>
<dbReference type="InterPro" id="IPR032466">
    <property type="entry name" value="Metal_Hydrolase"/>
</dbReference>
<dbReference type="SUPFAM" id="SSF51556">
    <property type="entry name" value="Metallo-dependent hydrolases"/>
    <property type="match status" value="1"/>
</dbReference>
<dbReference type="Proteomes" id="UP000230790">
    <property type="component" value="Unassembled WGS sequence"/>
</dbReference>
<evidence type="ECO:0000259" key="1">
    <source>
        <dbReference type="Pfam" id="PF07969"/>
    </source>
</evidence>
<name>A0A2M8QD78_9CHLR</name>
<dbReference type="Gene3D" id="2.30.40.10">
    <property type="entry name" value="Urease, subunit C, domain 1"/>
    <property type="match status" value="1"/>
</dbReference>
<dbReference type="SUPFAM" id="SSF51338">
    <property type="entry name" value="Composite domain of metallo-dependent hydrolases"/>
    <property type="match status" value="1"/>
</dbReference>
<dbReference type="Gene3D" id="3.20.20.140">
    <property type="entry name" value="Metal-dependent hydrolases"/>
    <property type="match status" value="1"/>
</dbReference>
<dbReference type="Pfam" id="PF07969">
    <property type="entry name" value="Amidohydro_3"/>
    <property type="match status" value="1"/>
</dbReference>
<gene>
    <name evidence="2" type="ORF">CUN48_07230</name>
</gene>
<proteinExistence type="predicted"/>